<sequence length="81" mass="8937">MANYDSYNFIAMITPRPLLTIAGSKADTLRFSQEAIALAKEPKELFVISSKTHAELYDEMEDSGPNLVSFFSQALSFKGTA</sequence>
<dbReference type="HOGENOM" id="CLU_048587_7_0_1"/>
<dbReference type="RefSeq" id="XP_007746008.1">
    <property type="nucleotide sequence ID" value="XM_007747818.1"/>
</dbReference>
<name>W9WMS3_9EURO</name>
<gene>
    <name evidence="2" type="ORF">A1O5_07229</name>
</gene>
<dbReference type="PANTHER" id="PTHR47751:SF1">
    <property type="entry name" value="SUPERFAMILY HYDROLASE, PUTATIVE (AFU_ORTHOLOGUE AFUA_2G16580)-RELATED"/>
    <property type="match status" value="1"/>
</dbReference>
<comment type="caution">
    <text evidence="2">The sequence shown here is derived from an EMBL/GenBank/DDBJ whole genome shotgun (WGS) entry which is preliminary data.</text>
</comment>
<dbReference type="GeneID" id="19191935"/>
<dbReference type="OrthoDB" id="2498029at2759"/>
<dbReference type="PANTHER" id="PTHR47751">
    <property type="entry name" value="SUPERFAMILY HYDROLASE, PUTATIVE (AFU_ORTHOLOGUE AFUA_2G16580)-RELATED"/>
    <property type="match status" value="1"/>
</dbReference>
<dbReference type="InterPro" id="IPR051411">
    <property type="entry name" value="Polyketide_trans_af380"/>
</dbReference>
<evidence type="ECO:0000256" key="1">
    <source>
        <dbReference type="ARBA" id="ARBA00029464"/>
    </source>
</evidence>
<evidence type="ECO:0000313" key="3">
    <source>
        <dbReference type="Proteomes" id="UP000019471"/>
    </source>
</evidence>
<dbReference type="eggNOG" id="ENOG502RZ4Q">
    <property type="taxonomic scope" value="Eukaryota"/>
</dbReference>
<protein>
    <submittedName>
        <fullName evidence="2">Uncharacterized protein</fullName>
    </submittedName>
</protein>
<dbReference type="STRING" id="1182543.W9WMS3"/>
<keyword evidence="3" id="KW-1185">Reference proteome</keyword>
<dbReference type="InterPro" id="IPR029058">
    <property type="entry name" value="AB_hydrolase_fold"/>
</dbReference>
<comment type="similarity">
    <text evidence="1">Belongs to the polyketide transferase af380 family.</text>
</comment>
<evidence type="ECO:0000313" key="2">
    <source>
        <dbReference type="EMBL" id="EXJ69193.1"/>
    </source>
</evidence>
<dbReference type="AlphaFoldDB" id="W9WMS3"/>
<dbReference type="EMBL" id="AMGX01000011">
    <property type="protein sequence ID" value="EXJ69193.1"/>
    <property type="molecule type" value="Genomic_DNA"/>
</dbReference>
<dbReference type="Gene3D" id="3.40.50.1820">
    <property type="entry name" value="alpha/beta hydrolase"/>
    <property type="match status" value="1"/>
</dbReference>
<accession>W9WMS3</accession>
<reference evidence="2 3" key="1">
    <citation type="submission" date="2013-03" db="EMBL/GenBank/DDBJ databases">
        <title>The Genome Sequence of Cladophialophora psammophila CBS 110553.</title>
        <authorList>
            <consortium name="The Broad Institute Genomics Platform"/>
            <person name="Cuomo C."/>
            <person name="de Hoog S."/>
            <person name="Gorbushina A."/>
            <person name="Walker B."/>
            <person name="Young S.K."/>
            <person name="Zeng Q."/>
            <person name="Gargeya S."/>
            <person name="Fitzgerald M."/>
            <person name="Haas B."/>
            <person name="Abouelleil A."/>
            <person name="Allen A.W."/>
            <person name="Alvarado L."/>
            <person name="Arachchi H.M."/>
            <person name="Berlin A.M."/>
            <person name="Chapman S.B."/>
            <person name="Gainer-Dewar J."/>
            <person name="Goldberg J."/>
            <person name="Griggs A."/>
            <person name="Gujja S."/>
            <person name="Hansen M."/>
            <person name="Howarth C."/>
            <person name="Imamovic A."/>
            <person name="Ireland A."/>
            <person name="Larimer J."/>
            <person name="McCowan C."/>
            <person name="Murphy C."/>
            <person name="Pearson M."/>
            <person name="Poon T.W."/>
            <person name="Priest M."/>
            <person name="Roberts A."/>
            <person name="Saif S."/>
            <person name="Shea T."/>
            <person name="Sisk P."/>
            <person name="Sykes S."/>
            <person name="Wortman J."/>
            <person name="Nusbaum C."/>
            <person name="Birren B."/>
        </authorList>
    </citation>
    <scope>NUCLEOTIDE SEQUENCE [LARGE SCALE GENOMIC DNA]</scope>
    <source>
        <strain evidence="2 3">CBS 110553</strain>
    </source>
</reference>
<dbReference type="Proteomes" id="UP000019471">
    <property type="component" value="Unassembled WGS sequence"/>
</dbReference>
<organism evidence="2 3">
    <name type="scientific">Cladophialophora psammophila CBS 110553</name>
    <dbReference type="NCBI Taxonomy" id="1182543"/>
    <lineage>
        <taxon>Eukaryota</taxon>
        <taxon>Fungi</taxon>
        <taxon>Dikarya</taxon>
        <taxon>Ascomycota</taxon>
        <taxon>Pezizomycotina</taxon>
        <taxon>Eurotiomycetes</taxon>
        <taxon>Chaetothyriomycetidae</taxon>
        <taxon>Chaetothyriales</taxon>
        <taxon>Herpotrichiellaceae</taxon>
        <taxon>Cladophialophora</taxon>
    </lineage>
</organism>
<proteinExistence type="inferred from homology"/>